<feature type="domain" description="PPM-type phosphatase" evidence="2">
    <location>
        <begin position="173"/>
        <end position="392"/>
    </location>
</feature>
<dbReference type="InterPro" id="IPR001932">
    <property type="entry name" value="PPM-type_phosphatase-like_dom"/>
</dbReference>
<dbReference type="PANTHER" id="PTHR43156:SF2">
    <property type="entry name" value="STAGE II SPORULATION PROTEIN E"/>
    <property type="match status" value="1"/>
</dbReference>
<dbReference type="Proteomes" id="UP000717624">
    <property type="component" value="Unassembled WGS sequence"/>
</dbReference>
<accession>A0A938Y2I6</accession>
<evidence type="ECO:0000259" key="2">
    <source>
        <dbReference type="SMART" id="SM00331"/>
    </source>
</evidence>
<dbReference type="AlphaFoldDB" id="A0A938Y2I6"/>
<evidence type="ECO:0000313" key="3">
    <source>
        <dbReference type="EMBL" id="MBM7590035.1"/>
    </source>
</evidence>
<keyword evidence="4" id="KW-1185">Reference proteome</keyword>
<sequence>MDEYRVKLEKWKNDYGRLFAGSSATTPHLMSKGLLSHIIEEMVNGWYERMHGLASLTVTISDWDGAVILQKQRKAAEVTVPVCRLRERFFGQSSQEANHGSFLVEVAAETKSQDEQTQQLEQALVQAIALHIRGLLLQSIEKRTSLELKTIQQALQMAGQIQASFIPHERLTLPSLQAKVVYLPVTYVGGDYIDFVKMNEQYSCFLVADVSGHGLPAGMLITGIRSCFRSVAQSCHSPEQILQKLNELLYEDLAKAHAFVTMFVLVFDHVNRLLKMSRAGHPEPLYFSRSQQKVLSCSAGIGMGLKKEAVYVLDVQQLEEDCTVLVYTDGLLDLERDDAAGNPANWLSHFAQVIYPQEKSENDRVEAIEQNIRQRIRQKKQNDDIAVLILDISFS</sequence>
<organism evidence="3 4">
    <name type="scientific">Brevibacillus fulvus</name>
    <dbReference type="NCBI Taxonomy" id="1125967"/>
    <lineage>
        <taxon>Bacteria</taxon>
        <taxon>Bacillati</taxon>
        <taxon>Bacillota</taxon>
        <taxon>Bacilli</taxon>
        <taxon>Bacillales</taxon>
        <taxon>Paenibacillaceae</taxon>
        <taxon>Brevibacillus</taxon>
    </lineage>
</organism>
<dbReference type="SMART" id="SM00331">
    <property type="entry name" value="PP2C_SIG"/>
    <property type="match status" value="1"/>
</dbReference>
<name>A0A938Y2I6_9BACL</name>
<dbReference type="InterPro" id="IPR036457">
    <property type="entry name" value="PPM-type-like_dom_sf"/>
</dbReference>
<dbReference type="Gene3D" id="3.60.40.10">
    <property type="entry name" value="PPM-type phosphatase domain"/>
    <property type="match status" value="1"/>
</dbReference>
<dbReference type="PANTHER" id="PTHR43156">
    <property type="entry name" value="STAGE II SPORULATION PROTEIN E-RELATED"/>
    <property type="match status" value="1"/>
</dbReference>
<dbReference type="Pfam" id="PF07228">
    <property type="entry name" value="SpoIIE"/>
    <property type="match status" value="1"/>
</dbReference>
<dbReference type="RefSeq" id="WP_204517739.1">
    <property type="nucleotide sequence ID" value="NZ_BAABIN010000007.1"/>
</dbReference>
<comment type="caution">
    <text evidence="3">The sequence shown here is derived from an EMBL/GenBank/DDBJ whole genome shotgun (WGS) entry which is preliminary data.</text>
</comment>
<dbReference type="EMBL" id="JAFBEB010000004">
    <property type="protein sequence ID" value="MBM7590035.1"/>
    <property type="molecule type" value="Genomic_DNA"/>
</dbReference>
<gene>
    <name evidence="3" type="ORF">JOD01_001636</name>
</gene>
<proteinExistence type="predicted"/>
<dbReference type="GO" id="GO:0016791">
    <property type="term" value="F:phosphatase activity"/>
    <property type="evidence" value="ECO:0007669"/>
    <property type="project" value="TreeGrafter"/>
</dbReference>
<evidence type="ECO:0000313" key="4">
    <source>
        <dbReference type="Proteomes" id="UP000717624"/>
    </source>
</evidence>
<dbReference type="SUPFAM" id="SSF81606">
    <property type="entry name" value="PP2C-like"/>
    <property type="match status" value="1"/>
</dbReference>
<keyword evidence="1" id="KW-0378">Hydrolase</keyword>
<reference evidence="3" key="1">
    <citation type="submission" date="2021-01" db="EMBL/GenBank/DDBJ databases">
        <title>Genomic Encyclopedia of Type Strains, Phase IV (KMG-IV): sequencing the most valuable type-strain genomes for metagenomic binning, comparative biology and taxonomic classification.</title>
        <authorList>
            <person name="Goeker M."/>
        </authorList>
    </citation>
    <scope>NUCLEOTIDE SEQUENCE</scope>
    <source>
        <strain evidence="3">DSM 25523</strain>
    </source>
</reference>
<protein>
    <submittedName>
        <fullName evidence="3">Serine phosphatase RsbU (Regulator of sigma subunit)</fullName>
    </submittedName>
</protein>
<evidence type="ECO:0000256" key="1">
    <source>
        <dbReference type="ARBA" id="ARBA00022801"/>
    </source>
</evidence>
<dbReference type="InterPro" id="IPR052016">
    <property type="entry name" value="Bact_Sigma-Reg"/>
</dbReference>